<dbReference type="Gene3D" id="3.80.10.10">
    <property type="entry name" value="Ribonuclease Inhibitor"/>
    <property type="match status" value="1"/>
</dbReference>
<evidence type="ECO:0000313" key="2">
    <source>
        <dbReference type="Proteomes" id="UP001221142"/>
    </source>
</evidence>
<dbReference type="AlphaFoldDB" id="A0AAD7FIB9"/>
<dbReference type="EMBL" id="JARKIF010000015">
    <property type="protein sequence ID" value="KAJ7622154.1"/>
    <property type="molecule type" value="Genomic_DNA"/>
</dbReference>
<protein>
    <submittedName>
        <fullName evidence="1">Uncharacterized protein</fullName>
    </submittedName>
</protein>
<dbReference type="Proteomes" id="UP001221142">
    <property type="component" value="Unassembled WGS sequence"/>
</dbReference>
<dbReference type="SUPFAM" id="SSF52058">
    <property type="entry name" value="L domain-like"/>
    <property type="match status" value="1"/>
</dbReference>
<comment type="caution">
    <text evidence="1">The sequence shown here is derived from an EMBL/GenBank/DDBJ whole genome shotgun (WGS) entry which is preliminary data.</text>
</comment>
<sequence length="527" mass="59636">MHHALQIDEIARCICAQISRPGPSDWCDGLPVQQYPRGSCDLSNLARTCTTLSEPSLDALWSFQGTILHLLRTMPSDLWDITIQVPRGVDVSDANSREENMSLGISPRRIVRASDWGRFAFYARRVRSFKDRHVHSETSVVYDILATKFPNGAVFPRLEIIDWASKDSQLFHHVRLFLSPGITRLHIHSNYAANFTILETLSRELPGLKNVDVSGAAPNSFTSPFVGALHDLETLIVWNLDLKAFEHLSRLPRLRYLWLMSNTPPRLSPRPKDLPCFPALRIFECESIEAAPNLLEQMGRSLVEFRLSSRSWATSPTKQVFQELYAALASSCTHSLLQEIAVDEAWHAQQINHTQIDLHAVSGDDLRQLFCFRNLVHVSLAHRIAVDLDDVVALDMARAWPRIEVLEFPCDMAQCIAPRMTLEGLYAFAEHCPLLRELSLLFDATAAKSKLASEGKQLRVSQDTLTSLDVAYSSIGTKKREWRRVAHFLCLIFPKMSKLEATQPDSSADARAWAMHRAWMQVSNKTF</sequence>
<accession>A0AAD7FIB9</accession>
<gene>
    <name evidence="1" type="ORF">FB45DRAFT_1006185</name>
</gene>
<evidence type="ECO:0000313" key="1">
    <source>
        <dbReference type="EMBL" id="KAJ7622154.1"/>
    </source>
</evidence>
<proteinExistence type="predicted"/>
<dbReference type="InterPro" id="IPR032675">
    <property type="entry name" value="LRR_dom_sf"/>
</dbReference>
<name>A0AAD7FIB9_9AGAR</name>
<organism evidence="1 2">
    <name type="scientific">Roridomyces roridus</name>
    <dbReference type="NCBI Taxonomy" id="1738132"/>
    <lineage>
        <taxon>Eukaryota</taxon>
        <taxon>Fungi</taxon>
        <taxon>Dikarya</taxon>
        <taxon>Basidiomycota</taxon>
        <taxon>Agaricomycotina</taxon>
        <taxon>Agaricomycetes</taxon>
        <taxon>Agaricomycetidae</taxon>
        <taxon>Agaricales</taxon>
        <taxon>Marasmiineae</taxon>
        <taxon>Mycenaceae</taxon>
        <taxon>Roridomyces</taxon>
    </lineage>
</organism>
<keyword evidence="2" id="KW-1185">Reference proteome</keyword>
<reference evidence="1" key="1">
    <citation type="submission" date="2023-03" db="EMBL/GenBank/DDBJ databases">
        <title>Massive genome expansion in bonnet fungi (Mycena s.s.) driven by repeated elements and novel gene families across ecological guilds.</title>
        <authorList>
            <consortium name="Lawrence Berkeley National Laboratory"/>
            <person name="Harder C.B."/>
            <person name="Miyauchi S."/>
            <person name="Viragh M."/>
            <person name="Kuo A."/>
            <person name="Thoen E."/>
            <person name="Andreopoulos B."/>
            <person name="Lu D."/>
            <person name="Skrede I."/>
            <person name="Drula E."/>
            <person name="Henrissat B."/>
            <person name="Morin E."/>
            <person name="Kohler A."/>
            <person name="Barry K."/>
            <person name="LaButti K."/>
            <person name="Morin E."/>
            <person name="Salamov A."/>
            <person name="Lipzen A."/>
            <person name="Mereny Z."/>
            <person name="Hegedus B."/>
            <person name="Baldrian P."/>
            <person name="Stursova M."/>
            <person name="Weitz H."/>
            <person name="Taylor A."/>
            <person name="Grigoriev I.V."/>
            <person name="Nagy L.G."/>
            <person name="Martin F."/>
            <person name="Kauserud H."/>
        </authorList>
    </citation>
    <scope>NUCLEOTIDE SEQUENCE</scope>
    <source>
        <strain evidence="1">9284</strain>
    </source>
</reference>